<dbReference type="AlphaFoldDB" id="A0A8J7H050"/>
<feature type="transmembrane region" description="Helical" evidence="1">
    <location>
        <begin position="6"/>
        <end position="28"/>
    </location>
</feature>
<reference evidence="2" key="1">
    <citation type="submission" date="2020-12" db="EMBL/GenBank/DDBJ databases">
        <title>M. sibirica DSM 26468T genome.</title>
        <authorList>
            <person name="Thieme N."/>
            <person name="Rettenmaier R."/>
            <person name="Zverlov V."/>
            <person name="Liebl W."/>
        </authorList>
    </citation>
    <scope>NUCLEOTIDE SEQUENCE</scope>
    <source>
        <strain evidence="2">DSM 26468</strain>
    </source>
</reference>
<name>A0A8J7H050_9FIRM</name>
<dbReference type="InterPro" id="IPR054615">
    <property type="entry name" value="Symport_access"/>
</dbReference>
<evidence type="ECO:0000256" key="1">
    <source>
        <dbReference type="SAM" id="Phobius"/>
    </source>
</evidence>
<organism evidence="2 3">
    <name type="scientific">Mobilitalea sibirica</name>
    <dbReference type="NCBI Taxonomy" id="1462919"/>
    <lineage>
        <taxon>Bacteria</taxon>
        <taxon>Bacillati</taxon>
        <taxon>Bacillota</taxon>
        <taxon>Clostridia</taxon>
        <taxon>Lachnospirales</taxon>
        <taxon>Lachnospiraceae</taxon>
        <taxon>Mobilitalea</taxon>
    </lineage>
</organism>
<dbReference type="NCBIfam" id="NF045580">
    <property type="entry name" value="symport_access"/>
    <property type="match status" value="1"/>
</dbReference>
<proteinExistence type="predicted"/>
<dbReference type="EMBL" id="JAEAGR010000001">
    <property type="protein sequence ID" value="MBH1939313.1"/>
    <property type="molecule type" value="Genomic_DNA"/>
</dbReference>
<evidence type="ECO:0000313" key="3">
    <source>
        <dbReference type="Proteomes" id="UP000623269"/>
    </source>
</evidence>
<dbReference type="RefSeq" id="WP_197659548.1">
    <property type="nucleotide sequence ID" value="NZ_JAEAGR010000001.1"/>
</dbReference>
<keyword evidence="1" id="KW-0472">Membrane</keyword>
<keyword evidence="1" id="KW-1133">Transmembrane helix</keyword>
<keyword evidence="1" id="KW-0812">Transmembrane</keyword>
<sequence length="59" mass="6976">MFGLQDINIFIVLSLCIACSIFCVVYGYRNWNKGQEKEKDEMTEELLWEQTEDKINNVL</sequence>
<evidence type="ECO:0000313" key="2">
    <source>
        <dbReference type="EMBL" id="MBH1939313.1"/>
    </source>
</evidence>
<protein>
    <submittedName>
        <fullName evidence="2">Uncharacterized protein</fullName>
    </submittedName>
</protein>
<accession>A0A8J7H050</accession>
<comment type="caution">
    <text evidence="2">The sequence shown here is derived from an EMBL/GenBank/DDBJ whole genome shotgun (WGS) entry which is preliminary data.</text>
</comment>
<gene>
    <name evidence="2" type="ORF">I5677_00235</name>
</gene>
<keyword evidence="3" id="KW-1185">Reference proteome</keyword>
<dbReference type="Proteomes" id="UP000623269">
    <property type="component" value="Unassembled WGS sequence"/>
</dbReference>